<evidence type="ECO:0000313" key="1">
    <source>
        <dbReference type="EMBL" id="MBP2001040.1"/>
    </source>
</evidence>
<proteinExistence type="predicted"/>
<dbReference type="PROSITE" id="PS51365">
    <property type="entry name" value="RENAL_DIPEPTIDASE_2"/>
    <property type="match status" value="1"/>
</dbReference>
<keyword evidence="1" id="KW-0224">Dipeptidase</keyword>
<comment type="caution">
    <text evidence="1">The sequence shown here is derived from an EMBL/GenBank/DDBJ whole genome shotgun (WGS) entry which is preliminary data.</text>
</comment>
<dbReference type="PANTHER" id="PTHR10443">
    <property type="entry name" value="MICROSOMAL DIPEPTIDASE"/>
    <property type="match status" value="1"/>
</dbReference>
<dbReference type="EMBL" id="JAGGLD010000003">
    <property type="protein sequence ID" value="MBP2001040.1"/>
    <property type="molecule type" value="Genomic_DNA"/>
</dbReference>
<reference evidence="1 2" key="1">
    <citation type="submission" date="2021-03" db="EMBL/GenBank/DDBJ databases">
        <title>Genomic Encyclopedia of Type Strains, Phase IV (KMG-IV): sequencing the most valuable type-strain genomes for metagenomic binning, comparative biology and taxonomic classification.</title>
        <authorList>
            <person name="Goeker M."/>
        </authorList>
    </citation>
    <scope>NUCLEOTIDE SEQUENCE [LARGE SCALE GENOMIC DNA]</scope>
    <source>
        <strain evidence="1 2">DSM 26806</strain>
    </source>
</reference>
<sequence length="321" mass="36175">MNHKVIDFHCDVLCKLQMNESLTFDEDLRLSVNRKRISEGQVAVQVFAIFIAERLGEPRIYHVLDQLQLFMRKVVPTGITPLLWKEDVLNHLDSDVTPQALLSLEGAAALESNLDYVKLCFEQGIRILGLAWNHANWAVDGVMEPRNGGFTLKGLQLVQACHDLGMLLDVSHLSEQGFWELAAIAEAKSIPFIASHSNAYQICDHPRNLKNNQIQTLIQLKGRIGITFVPRFVKKGNKVTIGDILMHLEHICSLGGENIIMFGSDFDGIDQYVEGLEHSGHYSVLINELLKVYSETLVQKWTYGNASSFLRTNLPVRKKTL</sequence>
<dbReference type="GO" id="GO:0016805">
    <property type="term" value="F:dipeptidase activity"/>
    <property type="evidence" value="ECO:0007669"/>
    <property type="project" value="UniProtKB-KW"/>
</dbReference>
<evidence type="ECO:0000313" key="2">
    <source>
        <dbReference type="Proteomes" id="UP001519288"/>
    </source>
</evidence>
<dbReference type="InterPro" id="IPR032466">
    <property type="entry name" value="Metal_Hydrolase"/>
</dbReference>
<keyword evidence="1" id="KW-0645">Protease</keyword>
<dbReference type="EC" id="3.4.13.19" evidence="1"/>
<dbReference type="Proteomes" id="UP001519288">
    <property type="component" value="Unassembled WGS sequence"/>
</dbReference>
<name>A0ABS4JIU3_9BACL</name>
<organism evidence="1 2">
    <name type="scientific">Paenibacillus shirakamiensis</name>
    <dbReference type="NCBI Taxonomy" id="1265935"/>
    <lineage>
        <taxon>Bacteria</taxon>
        <taxon>Bacillati</taxon>
        <taxon>Bacillota</taxon>
        <taxon>Bacilli</taxon>
        <taxon>Bacillales</taxon>
        <taxon>Paenibacillaceae</taxon>
        <taxon>Paenibacillus</taxon>
    </lineage>
</organism>
<keyword evidence="1" id="KW-0378">Hydrolase</keyword>
<keyword evidence="2" id="KW-1185">Reference proteome</keyword>
<gene>
    <name evidence="1" type="ORF">J2Z69_002083</name>
</gene>
<dbReference type="Gene3D" id="3.20.20.140">
    <property type="entry name" value="Metal-dependent hydrolases"/>
    <property type="match status" value="1"/>
</dbReference>
<protein>
    <submittedName>
        <fullName evidence="1">Membrane dipeptidase</fullName>
        <ecNumber evidence="1">3.4.13.19</ecNumber>
    </submittedName>
</protein>
<accession>A0ABS4JIU3</accession>
<dbReference type="PANTHER" id="PTHR10443:SF12">
    <property type="entry name" value="DIPEPTIDASE"/>
    <property type="match status" value="1"/>
</dbReference>
<dbReference type="RefSeq" id="WP_209861725.1">
    <property type="nucleotide sequence ID" value="NZ_JAGGLD010000003.1"/>
</dbReference>
<dbReference type="InterPro" id="IPR008257">
    <property type="entry name" value="Pept_M19"/>
</dbReference>
<dbReference type="Pfam" id="PF01244">
    <property type="entry name" value="Peptidase_M19"/>
    <property type="match status" value="1"/>
</dbReference>
<dbReference type="SUPFAM" id="SSF51556">
    <property type="entry name" value="Metallo-dependent hydrolases"/>
    <property type="match status" value="1"/>
</dbReference>